<reference evidence="1 2" key="1">
    <citation type="journal article" date="2015" name="Nature">
        <title>rRNA introns, odd ribosomes, and small enigmatic genomes across a large radiation of phyla.</title>
        <authorList>
            <person name="Brown C.T."/>
            <person name="Hug L.A."/>
            <person name="Thomas B.C."/>
            <person name="Sharon I."/>
            <person name="Castelle C.J."/>
            <person name="Singh A."/>
            <person name="Wilkins M.J."/>
            <person name="Williams K.H."/>
            <person name="Banfield J.F."/>
        </authorList>
    </citation>
    <scope>NUCLEOTIDE SEQUENCE [LARGE SCALE GENOMIC DNA]</scope>
</reference>
<dbReference type="AlphaFoldDB" id="A0A0G0VMN3"/>
<name>A0A0G0VMN3_9BACT</name>
<protein>
    <submittedName>
        <fullName evidence="1">Uncharacterized protein</fullName>
    </submittedName>
</protein>
<proteinExistence type="predicted"/>
<accession>A0A0G0VMN3</accession>
<dbReference type="Proteomes" id="UP000034293">
    <property type="component" value="Unassembled WGS sequence"/>
</dbReference>
<comment type="caution">
    <text evidence="1">The sequence shown here is derived from an EMBL/GenBank/DDBJ whole genome shotgun (WGS) entry which is preliminary data.</text>
</comment>
<gene>
    <name evidence="1" type="ORF">UU02_C0013G0010</name>
</gene>
<dbReference type="EMBL" id="LBZA01000013">
    <property type="protein sequence ID" value="KKR64052.1"/>
    <property type="molecule type" value="Genomic_DNA"/>
</dbReference>
<evidence type="ECO:0000313" key="2">
    <source>
        <dbReference type="Proteomes" id="UP000034293"/>
    </source>
</evidence>
<sequence length="109" mass="12596">MINPYDLGEIVESVQNVSINSLVRKAKEEFKLQFIKSHLELGGKQILIDTSKTRFGGSRLWFLCPVCNKRKGVLYIGNMKVGCRVCLNLKYRRQRYKGMIESNLQTAFH</sequence>
<organism evidence="1 2">
    <name type="scientific">Candidatus Woesebacteria bacterium GW2011_GWA1_40_43</name>
    <dbReference type="NCBI Taxonomy" id="1618553"/>
    <lineage>
        <taxon>Bacteria</taxon>
        <taxon>Candidatus Woeseibacteriota</taxon>
    </lineage>
</organism>
<evidence type="ECO:0000313" key="1">
    <source>
        <dbReference type="EMBL" id="KKR64052.1"/>
    </source>
</evidence>